<reference evidence="6 7" key="1">
    <citation type="submission" date="2020-03" db="EMBL/GenBank/DDBJ databases">
        <title>Draft Genome Sequence of Cudoniella acicularis.</title>
        <authorList>
            <person name="Buettner E."/>
            <person name="Kellner H."/>
        </authorList>
    </citation>
    <scope>NUCLEOTIDE SEQUENCE [LARGE SCALE GENOMIC DNA]</scope>
    <source>
        <strain evidence="6 7">DSM 108380</strain>
    </source>
</reference>
<feature type="transmembrane region" description="Helical" evidence="5">
    <location>
        <begin position="13"/>
        <end position="32"/>
    </location>
</feature>
<comment type="caution">
    <text evidence="6">The sequence shown here is derived from an EMBL/GenBank/DDBJ whole genome shotgun (WGS) entry which is preliminary data.</text>
</comment>
<dbReference type="PANTHER" id="PTHR23502:SF2">
    <property type="entry name" value="TRANSPORTER, PUTATIVE (AFU_ORTHOLOGUE AFUA_2G08910)-RELATED"/>
    <property type="match status" value="1"/>
</dbReference>
<keyword evidence="4 5" id="KW-0472">Membrane</keyword>
<feature type="transmembrane region" description="Helical" evidence="5">
    <location>
        <begin position="219"/>
        <end position="240"/>
    </location>
</feature>
<evidence type="ECO:0000313" key="7">
    <source>
        <dbReference type="Proteomes" id="UP000566819"/>
    </source>
</evidence>
<keyword evidence="3 5" id="KW-1133">Transmembrane helix</keyword>
<feature type="transmembrane region" description="Helical" evidence="5">
    <location>
        <begin position="186"/>
        <end position="207"/>
    </location>
</feature>
<evidence type="ECO:0000256" key="1">
    <source>
        <dbReference type="ARBA" id="ARBA00004141"/>
    </source>
</evidence>
<dbReference type="GO" id="GO:0005886">
    <property type="term" value="C:plasma membrane"/>
    <property type="evidence" value="ECO:0007669"/>
    <property type="project" value="TreeGrafter"/>
</dbReference>
<evidence type="ECO:0000256" key="3">
    <source>
        <dbReference type="ARBA" id="ARBA00022989"/>
    </source>
</evidence>
<dbReference type="InterPro" id="IPR036259">
    <property type="entry name" value="MFS_trans_sf"/>
</dbReference>
<sequence>MGFVAYHTNSYQWIYRILAITNLLQFILYFFFSPETLYFRSSSPSPPTRGLKPSDFYAPLKLFTNLNILVPTIAYSIIFNFASVLVTVEIPQLFTPKWGFNAQEIGLQFLGLIVGSVLGEQLGGRGSDFFMSRQSNSHPSHSGNSAKAPEKRLWISYPGFAAVIIGLTIFCVRIEEMTTYDVSPVVGIAIAGFGNQVITTVLVTYAVECCLQGERDAVAGVGVFVNLVRSTWGFIGPFWFPTMFDNLGLVERGEVEVEEEGNEVSWIWRVRP</sequence>
<dbReference type="EMBL" id="JAAMPI010000899">
    <property type="protein sequence ID" value="KAF4627860.1"/>
    <property type="molecule type" value="Genomic_DNA"/>
</dbReference>
<organism evidence="6 7">
    <name type="scientific">Cudoniella acicularis</name>
    <dbReference type="NCBI Taxonomy" id="354080"/>
    <lineage>
        <taxon>Eukaryota</taxon>
        <taxon>Fungi</taxon>
        <taxon>Dikarya</taxon>
        <taxon>Ascomycota</taxon>
        <taxon>Pezizomycotina</taxon>
        <taxon>Leotiomycetes</taxon>
        <taxon>Helotiales</taxon>
        <taxon>Tricladiaceae</taxon>
        <taxon>Cudoniella</taxon>
    </lineage>
</organism>
<evidence type="ECO:0008006" key="8">
    <source>
        <dbReference type="Google" id="ProtNLM"/>
    </source>
</evidence>
<keyword evidence="2 5" id="KW-0812">Transmembrane</keyword>
<evidence type="ECO:0000256" key="5">
    <source>
        <dbReference type="SAM" id="Phobius"/>
    </source>
</evidence>
<keyword evidence="7" id="KW-1185">Reference proteome</keyword>
<evidence type="ECO:0000313" key="6">
    <source>
        <dbReference type="EMBL" id="KAF4627860.1"/>
    </source>
</evidence>
<protein>
    <recommendedName>
        <fullName evidence="8">Major facilitator superfamily (MFS) profile domain-containing protein</fullName>
    </recommendedName>
</protein>
<dbReference type="Proteomes" id="UP000566819">
    <property type="component" value="Unassembled WGS sequence"/>
</dbReference>
<feature type="transmembrane region" description="Helical" evidence="5">
    <location>
        <begin position="154"/>
        <end position="174"/>
    </location>
</feature>
<dbReference type="PANTHER" id="PTHR23502">
    <property type="entry name" value="MAJOR FACILITATOR SUPERFAMILY"/>
    <property type="match status" value="1"/>
</dbReference>
<feature type="transmembrane region" description="Helical" evidence="5">
    <location>
        <begin position="62"/>
        <end position="85"/>
    </location>
</feature>
<dbReference type="SUPFAM" id="SSF103473">
    <property type="entry name" value="MFS general substrate transporter"/>
    <property type="match status" value="1"/>
</dbReference>
<evidence type="ECO:0000256" key="2">
    <source>
        <dbReference type="ARBA" id="ARBA00022692"/>
    </source>
</evidence>
<name>A0A8H4RD27_9HELO</name>
<evidence type="ECO:0000256" key="4">
    <source>
        <dbReference type="ARBA" id="ARBA00023136"/>
    </source>
</evidence>
<comment type="subcellular location">
    <subcellularLocation>
        <location evidence="1">Membrane</location>
        <topology evidence="1">Multi-pass membrane protein</topology>
    </subcellularLocation>
</comment>
<dbReference type="GO" id="GO:0022857">
    <property type="term" value="F:transmembrane transporter activity"/>
    <property type="evidence" value="ECO:0007669"/>
    <property type="project" value="TreeGrafter"/>
</dbReference>
<gene>
    <name evidence="6" type="ORF">G7Y89_g10292</name>
</gene>
<dbReference type="Gene3D" id="1.20.1250.20">
    <property type="entry name" value="MFS general substrate transporter like domains"/>
    <property type="match status" value="1"/>
</dbReference>
<dbReference type="OrthoDB" id="2585655at2759"/>
<proteinExistence type="predicted"/>
<accession>A0A8H4RD27</accession>
<dbReference type="AlphaFoldDB" id="A0A8H4RD27"/>